<organism evidence="10 11">
    <name type="scientific">Vallicoccus soli</name>
    <dbReference type="NCBI Taxonomy" id="2339232"/>
    <lineage>
        <taxon>Bacteria</taxon>
        <taxon>Bacillati</taxon>
        <taxon>Actinomycetota</taxon>
        <taxon>Actinomycetes</taxon>
        <taxon>Motilibacterales</taxon>
        <taxon>Vallicoccaceae</taxon>
        <taxon>Vallicoccus</taxon>
    </lineage>
</organism>
<evidence type="ECO:0000259" key="9">
    <source>
        <dbReference type="PROSITE" id="PS50850"/>
    </source>
</evidence>
<dbReference type="FunFam" id="1.20.1720.10:FF:000005">
    <property type="entry name" value="Bcr/CflA family efflux transporter"/>
    <property type="match status" value="1"/>
</dbReference>
<name>A0A3A3Z1M6_9ACTN</name>
<dbReference type="AlphaFoldDB" id="A0A3A3Z1M6"/>
<keyword evidence="7 8" id="KW-0472">Membrane</keyword>
<protein>
    <submittedName>
        <fullName evidence="10">Bcr/CflA family efflux MFS transporter</fullName>
    </submittedName>
</protein>
<dbReference type="OrthoDB" id="9814303at2"/>
<dbReference type="GO" id="GO:0042910">
    <property type="term" value="F:xenobiotic transmembrane transporter activity"/>
    <property type="evidence" value="ECO:0007669"/>
    <property type="project" value="InterPro"/>
</dbReference>
<comment type="caution">
    <text evidence="10">The sequence shown here is derived from an EMBL/GenBank/DDBJ whole genome shotgun (WGS) entry which is preliminary data.</text>
</comment>
<proteinExistence type="inferred from homology"/>
<feature type="transmembrane region" description="Helical" evidence="8">
    <location>
        <begin position="364"/>
        <end position="381"/>
    </location>
</feature>
<dbReference type="Pfam" id="PF07690">
    <property type="entry name" value="MFS_1"/>
    <property type="match status" value="1"/>
</dbReference>
<dbReference type="InterPro" id="IPR036259">
    <property type="entry name" value="MFS_trans_sf"/>
</dbReference>
<feature type="transmembrane region" description="Helical" evidence="8">
    <location>
        <begin position="338"/>
        <end position="358"/>
    </location>
</feature>
<dbReference type="PANTHER" id="PTHR23502">
    <property type="entry name" value="MAJOR FACILITATOR SUPERFAMILY"/>
    <property type="match status" value="1"/>
</dbReference>
<evidence type="ECO:0000256" key="3">
    <source>
        <dbReference type="ARBA" id="ARBA00022448"/>
    </source>
</evidence>
<dbReference type="NCBIfam" id="TIGR00710">
    <property type="entry name" value="efflux_Bcr_CflA"/>
    <property type="match status" value="1"/>
</dbReference>
<keyword evidence="5 8" id="KW-0812">Transmembrane</keyword>
<evidence type="ECO:0000256" key="7">
    <source>
        <dbReference type="ARBA" id="ARBA00023136"/>
    </source>
</evidence>
<keyword evidence="11" id="KW-1185">Reference proteome</keyword>
<keyword evidence="3" id="KW-0813">Transport</keyword>
<evidence type="ECO:0000256" key="5">
    <source>
        <dbReference type="ARBA" id="ARBA00022692"/>
    </source>
</evidence>
<dbReference type="GO" id="GO:1990961">
    <property type="term" value="P:xenobiotic detoxification by transmembrane export across the plasma membrane"/>
    <property type="evidence" value="ECO:0007669"/>
    <property type="project" value="InterPro"/>
</dbReference>
<feature type="transmembrane region" description="Helical" evidence="8">
    <location>
        <begin position="72"/>
        <end position="92"/>
    </location>
</feature>
<evidence type="ECO:0000256" key="8">
    <source>
        <dbReference type="SAM" id="Phobius"/>
    </source>
</evidence>
<sequence>MTTWRLVLLGLVTALGPLSIDLYLPAFPELADELATSEAAVQLTLTACVVGLALGQLVAGPWSDARGRKAPVVAGLLAWSAASLACAVAPSITTLTLLRLAQGLAGAIGAAVARAVVRDLADGDQLTRAYARLMLVVGVVPIAAPSVGGLLLGTTDWRGLFVVLALAGALVTVLVAVGLPETLPAHLRRSGVRRSLESYGVLLRDARFVGPALVVGLVFAAMFSYVSVSPFVLRDGYDLSAATYGLLFGVNAVGLVLGTQASAALVARVPSAAVLRGALLAGAAAGLAMLAAAATGALGLWGVAVPLLVVVTSVGVGMPVASAWAMQGHPERAGAASGLLGVFQFLLGGVLAPVVGAFGGGSAVPLAAAVVLLLGVALAASRRPAPAAA</sequence>
<dbReference type="PROSITE" id="PS50850">
    <property type="entry name" value="MFS"/>
    <property type="match status" value="1"/>
</dbReference>
<evidence type="ECO:0000256" key="1">
    <source>
        <dbReference type="ARBA" id="ARBA00004651"/>
    </source>
</evidence>
<feature type="transmembrane region" description="Helical" evidence="8">
    <location>
        <begin position="7"/>
        <end position="27"/>
    </location>
</feature>
<evidence type="ECO:0000313" key="11">
    <source>
        <dbReference type="Proteomes" id="UP000265614"/>
    </source>
</evidence>
<feature type="transmembrane region" description="Helical" evidence="8">
    <location>
        <begin position="208"/>
        <end position="226"/>
    </location>
</feature>
<dbReference type="GO" id="GO:0005886">
    <property type="term" value="C:plasma membrane"/>
    <property type="evidence" value="ECO:0007669"/>
    <property type="project" value="UniProtKB-SubCell"/>
</dbReference>
<dbReference type="PANTHER" id="PTHR23502:SF132">
    <property type="entry name" value="POLYAMINE TRANSPORTER 2-RELATED"/>
    <property type="match status" value="1"/>
</dbReference>
<dbReference type="Gene3D" id="1.20.1720.10">
    <property type="entry name" value="Multidrug resistance protein D"/>
    <property type="match status" value="1"/>
</dbReference>
<evidence type="ECO:0000256" key="6">
    <source>
        <dbReference type="ARBA" id="ARBA00022989"/>
    </source>
</evidence>
<evidence type="ECO:0000256" key="2">
    <source>
        <dbReference type="ARBA" id="ARBA00006236"/>
    </source>
</evidence>
<keyword evidence="6 8" id="KW-1133">Transmembrane helix</keyword>
<comment type="subcellular location">
    <subcellularLocation>
        <location evidence="1">Cell membrane</location>
        <topology evidence="1">Multi-pass membrane protein</topology>
    </subcellularLocation>
</comment>
<dbReference type="SUPFAM" id="SSF103473">
    <property type="entry name" value="MFS general substrate transporter"/>
    <property type="match status" value="1"/>
</dbReference>
<dbReference type="EMBL" id="QZEZ01000003">
    <property type="protein sequence ID" value="RJK96427.1"/>
    <property type="molecule type" value="Genomic_DNA"/>
</dbReference>
<feature type="transmembrane region" description="Helical" evidence="8">
    <location>
        <begin position="246"/>
        <end position="267"/>
    </location>
</feature>
<feature type="transmembrane region" description="Helical" evidence="8">
    <location>
        <begin position="39"/>
        <end position="60"/>
    </location>
</feature>
<feature type="transmembrane region" description="Helical" evidence="8">
    <location>
        <begin position="129"/>
        <end position="153"/>
    </location>
</feature>
<dbReference type="InterPro" id="IPR011701">
    <property type="entry name" value="MFS"/>
</dbReference>
<comment type="similarity">
    <text evidence="2">Belongs to the major facilitator superfamily. Bcr/CmlA family.</text>
</comment>
<feature type="transmembrane region" description="Helical" evidence="8">
    <location>
        <begin position="307"/>
        <end position="326"/>
    </location>
</feature>
<feature type="transmembrane region" description="Helical" evidence="8">
    <location>
        <begin position="279"/>
        <end position="301"/>
    </location>
</feature>
<dbReference type="PRINTS" id="PR01035">
    <property type="entry name" value="TCRTETA"/>
</dbReference>
<evidence type="ECO:0000313" key="10">
    <source>
        <dbReference type="EMBL" id="RJK96427.1"/>
    </source>
</evidence>
<feature type="transmembrane region" description="Helical" evidence="8">
    <location>
        <begin position="159"/>
        <end position="179"/>
    </location>
</feature>
<accession>A0A3A3Z1M6</accession>
<feature type="transmembrane region" description="Helical" evidence="8">
    <location>
        <begin position="98"/>
        <end position="117"/>
    </location>
</feature>
<reference evidence="10 11" key="1">
    <citation type="submission" date="2018-09" db="EMBL/GenBank/DDBJ databases">
        <title>YIM 75000 draft genome.</title>
        <authorList>
            <person name="Tang S."/>
            <person name="Feng Y."/>
        </authorList>
    </citation>
    <scope>NUCLEOTIDE SEQUENCE [LARGE SCALE GENOMIC DNA]</scope>
    <source>
        <strain evidence="10 11">YIM 75000</strain>
    </source>
</reference>
<dbReference type="InterPro" id="IPR020846">
    <property type="entry name" value="MFS_dom"/>
</dbReference>
<dbReference type="InterPro" id="IPR004812">
    <property type="entry name" value="Efflux_drug-R_Bcr/CmlA"/>
</dbReference>
<gene>
    <name evidence="10" type="ORF">D5H78_09380</name>
</gene>
<keyword evidence="4" id="KW-1003">Cell membrane</keyword>
<dbReference type="CDD" id="cd17320">
    <property type="entry name" value="MFS_MdfA_MDR_like"/>
    <property type="match status" value="1"/>
</dbReference>
<feature type="domain" description="Major facilitator superfamily (MFS) profile" evidence="9">
    <location>
        <begin position="5"/>
        <end position="387"/>
    </location>
</feature>
<evidence type="ECO:0000256" key="4">
    <source>
        <dbReference type="ARBA" id="ARBA00022475"/>
    </source>
</evidence>
<dbReference type="InterPro" id="IPR001958">
    <property type="entry name" value="Tet-R_TetA/multi-R_MdtG-like"/>
</dbReference>
<dbReference type="Proteomes" id="UP000265614">
    <property type="component" value="Unassembled WGS sequence"/>
</dbReference>